<evidence type="ECO:0000256" key="1">
    <source>
        <dbReference type="ARBA" id="ARBA00004651"/>
    </source>
</evidence>
<keyword evidence="8" id="KW-1185">Reference proteome</keyword>
<accession>A0A0B5BF82</accession>
<dbReference type="OrthoDB" id="9781724at2"/>
<evidence type="ECO:0000256" key="5">
    <source>
        <dbReference type="SAM" id="Phobius"/>
    </source>
</evidence>
<dbReference type="STRING" id="345632.GPICK_04535"/>
<dbReference type="Gene3D" id="1.10.3720.10">
    <property type="entry name" value="MetI-like"/>
    <property type="match status" value="1"/>
</dbReference>
<gene>
    <name evidence="7" type="ORF">GPICK_04535</name>
</gene>
<dbReference type="GO" id="GO:0005886">
    <property type="term" value="C:plasma membrane"/>
    <property type="evidence" value="ECO:0007669"/>
    <property type="project" value="UniProtKB-SubCell"/>
</dbReference>
<name>A0A0B5BF82_9BACT</name>
<dbReference type="PANTHER" id="PTHR43632:SF1">
    <property type="entry name" value="PERMEASE COMPONENT OF TUNGSTATE ABC TRANSPORTER"/>
    <property type="match status" value="1"/>
</dbReference>
<feature type="domain" description="ABC transmembrane type-1" evidence="6">
    <location>
        <begin position="26"/>
        <end position="222"/>
    </location>
</feature>
<reference evidence="7 8" key="1">
    <citation type="journal article" date="2015" name="Genome Announc.">
        <title>Complete Genome of Geobacter pickeringii G13T, a Metal-Reducing Isolate from Sedimentary Kaolin Deposits.</title>
        <authorList>
            <person name="Badalamenti J.P."/>
            <person name="Bond D.R."/>
        </authorList>
    </citation>
    <scope>NUCLEOTIDE SEQUENCE [LARGE SCALE GENOMIC DNA]</scope>
    <source>
        <strain evidence="7 8">G13</strain>
    </source>
</reference>
<keyword evidence="4 5" id="KW-0472">Membrane</keyword>
<protein>
    <submittedName>
        <fullName evidence="7">ABC transporter permease</fullName>
    </submittedName>
</protein>
<dbReference type="RefSeq" id="WP_039740853.1">
    <property type="nucleotide sequence ID" value="NZ_CP009788.1"/>
</dbReference>
<dbReference type="PROSITE" id="PS50928">
    <property type="entry name" value="ABC_TM1"/>
    <property type="match status" value="1"/>
</dbReference>
<feature type="transmembrane region" description="Helical" evidence="5">
    <location>
        <begin position="32"/>
        <end position="53"/>
    </location>
</feature>
<dbReference type="InterPro" id="IPR035906">
    <property type="entry name" value="MetI-like_sf"/>
</dbReference>
<feature type="transmembrane region" description="Helical" evidence="5">
    <location>
        <begin position="154"/>
        <end position="181"/>
    </location>
</feature>
<dbReference type="PANTHER" id="PTHR43632">
    <property type="entry name" value="PERMEASE COMPONENT OF TUNGSTATE ABC TRANSPORTER"/>
    <property type="match status" value="1"/>
</dbReference>
<keyword evidence="2 5" id="KW-0812">Transmembrane</keyword>
<keyword evidence="3 5" id="KW-1133">Transmembrane helix</keyword>
<dbReference type="InterPro" id="IPR049783">
    <property type="entry name" value="ABC_perm_TupB-like"/>
</dbReference>
<evidence type="ECO:0000256" key="4">
    <source>
        <dbReference type="ARBA" id="ARBA00023136"/>
    </source>
</evidence>
<dbReference type="EMBL" id="CP009788">
    <property type="protein sequence ID" value="AJE02731.1"/>
    <property type="molecule type" value="Genomic_DNA"/>
</dbReference>
<dbReference type="KEGG" id="gpi:GPICK_04535"/>
<dbReference type="AlphaFoldDB" id="A0A0B5BF82"/>
<dbReference type="Proteomes" id="UP000057609">
    <property type="component" value="Chromosome"/>
</dbReference>
<dbReference type="CDD" id="cd06261">
    <property type="entry name" value="TM_PBP2"/>
    <property type="match status" value="1"/>
</dbReference>
<feature type="transmembrane region" description="Helical" evidence="5">
    <location>
        <begin position="65"/>
        <end position="85"/>
    </location>
</feature>
<comment type="subcellular location">
    <subcellularLocation>
        <location evidence="1">Cell membrane</location>
        <topology evidence="1">Multi-pass membrane protein</topology>
    </subcellularLocation>
</comment>
<evidence type="ECO:0000256" key="2">
    <source>
        <dbReference type="ARBA" id="ARBA00022692"/>
    </source>
</evidence>
<evidence type="ECO:0000259" key="6">
    <source>
        <dbReference type="PROSITE" id="PS50928"/>
    </source>
</evidence>
<dbReference type="SUPFAM" id="SSF161098">
    <property type="entry name" value="MetI-like"/>
    <property type="match status" value="1"/>
</dbReference>
<dbReference type="HOGENOM" id="CLU_016047_14_2_7"/>
<dbReference type="GO" id="GO:0055085">
    <property type="term" value="P:transmembrane transport"/>
    <property type="evidence" value="ECO:0007669"/>
    <property type="project" value="InterPro"/>
</dbReference>
<evidence type="ECO:0000313" key="8">
    <source>
        <dbReference type="Proteomes" id="UP000057609"/>
    </source>
</evidence>
<evidence type="ECO:0000313" key="7">
    <source>
        <dbReference type="EMBL" id="AJE02731.1"/>
    </source>
</evidence>
<sequence>MAFLSDTFRTALDLIASLDPEVLNAVSTSLSVALWSILFATLAGVPVGVAVGITEFTGRRAVITLLNTLMALPTVVVGLAVYGIISRQGPLGELGILFTPKAMVIGQTILAIPIVANYTLGTVKGADPRIVPTALTLGAGPFQSVRLLVRELRFGIMAAVIAGFGRVVAEVGVAMMLGGNIRGYTRTMTTAIAMETGKGEFALGLALGLILMGVALLVNLFLNLLQQR</sequence>
<evidence type="ECO:0000256" key="3">
    <source>
        <dbReference type="ARBA" id="ARBA00022989"/>
    </source>
</evidence>
<proteinExistence type="predicted"/>
<feature type="transmembrane region" description="Helical" evidence="5">
    <location>
        <begin position="201"/>
        <end position="222"/>
    </location>
</feature>
<dbReference type="NCBIfam" id="NF038017">
    <property type="entry name" value="ABC_perm1"/>
    <property type="match status" value="1"/>
</dbReference>
<organism evidence="7 8">
    <name type="scientific">Geobacter pickeringii</name>
    <dbReference type="NCBI Taxonomy" id="345632"/>
    <lineage>
        <taxon>Bacteria</taxon>
        <taxon>Pseudomonadati</taxon>
        <taxon>Thermodesulfobacteriota</taxon>
        <taxon>Desulfuromonadia</taxon>
        <taxon>Geobacterales</taxon>
        <taxon>Geobacteraceae</taxon>
        <taxon>Geobacter</taxon>
    </lineage>
</organism>
<dbReference type="InterPro" id="IPR000515">
    <property type="entry name" value="MetI-like"/>
</dbReference>
<feature type="transmembrane region" description="Helical" evidence="5">
    <location>
        <begin position="97"/>
        <end position="120"/>
    </location>
</feature>